<evidence type="ECO:0000256" key="1">
    <source>
        <dbReference type="SAM" id="MobiDB-lite"/>
    </source>
</evidence>
<dbReference type="InterPro" id="IPR008912">
    <property type="entry name" value="Uncharacterised_CoxE"/>
</dbReference>
<feature type="domain" description="VWFA" evidence="2">
    <location>
        <begin position="236"/>
        <end position="402"/>
    </location>
</feature>
<dbReference type="RefSeq" id="WP_159901000.1">
    <property type="nucleotide sequence ID" value="NZ_BAABFX010000019.1"/>
</dbReference>
<dbReference type="SMART" id="SM00327">
    <property type="entry name" value="VWA"/>
    <property type="match status" value="1"/>
</dbReference>
<dbReference type="Gene3D" id="3.40.50.410">
    <property type="entry name" value="von Willebrand factor, type A domain"/>
    <property type="match status" value="1"/>
</dbReference>
<dbReference type="InterPro" id="IPR002035">
    <property type="entry name" value="VWF_A"/>
</dbReference>
<feature type="region of interest" description="Disordered" evidence="1">
    <location>
        <begin position="1"/>
        <end position="43"/>
    </location>
</feature>
<keyword evidence="4" id="KW-1185">Reference proteome</keyword>
<feature type="region of interest" description="Disordered" evidence="1">
    <location>
        <begin position="133"/>
        <end position="162"/>
    </location>
</feature>
<comment type="caution">
    <text evidence="3">The sequence shown here is derived from an EMBL/GenBank/DDBJ whole genome shotgun (WGS) entry which is preliminary data.</text>
</comment>
<organism evidence="3 4">
    <name type="scientific">Ornithinibacter aureus</name>
    <dbReference type="NCBI Taxonomy" id="622664"/>
    <lineage>
        <taxon>Bacteria</taxon>
        <taxon>Bacillati</taxon>
        <taxon>Actinomycetota</taxon>
        <taxon>Actinomycetes</taxon>
        <taxon>Micrococcales</taxon>
        <taxon>Intrasporangiaceae</taxon>
        <taxon>Ornithinibacter</taxon>
    </lineage>
</organism>
<dbReference type="EMBL" id="BAABFX010000019">
    <property type="protein sequence ID" value="GAA4391593.1"/>
    <property type="molecule type" value="Genomic_DNA"/>
</dbReference>
<sequence length="410" mass="44833">MTSDAVRASSDAVRPSSDAARPSEGATAPSEVPSAVPRSTNRSLEVRPPEEILLGFARALRAAGVAVTADRERTFLEAVAALGLEHQVGVYHAGRATLCGSPADLERYDLVFHAWFSGQRAGMKNRPPLQQVTSQAGLNDSSGAANSAQDDPDTAAAQASSTEILRHRDVATLDRRDREELVRMFAALRPRAPRRRAHRHTQARRGQVDARRTLRSTLRRMGEPGEISWRRRADRPRRVVLLIDVSGSMSAYADALIRLAHTYCAAGVPTEVFTLGTRLTHVTRPLHERDPDRAIVAAGRAVPDWSGGTRLAEGVKVFLDRWGRRGMARGAVVVVFSDGWERDQPEALGEQVRRLRAVAHRVVWVNPHRGRAGYEPVQGGIIAVLPHVDDFVAGHSMAAFQELTEVVARA</sequence>
<dbReference type="PIRSF" id="PIRSF010256">
    <property type="entry name" value="CoxE_vWa"/>
    <property type="match status" value="1"/>
</dbReference>
<dbReference type="Proteomes" id="UP001500390">
    <property type="component" value="Unassembled WGS sequence"/>
</dbReference>
<evidence type="ECO:0000259" key="2">
    <source>
        <dbReference type="SMART" id="SM00327"/>
    </source>
</evidence>
<evidence type="ECO:0000313" key="3">
    <source>
        <dbReference type="EMBL" id="GAA4391593.1"/>
    </source>
</evidence>
<dbReference type="InterPro" id="IPR011195">
    <property type="entry name" value="UCP010256"/>
</dbReference>
<dbReference type="PANTHER" id="PTHR39338">
    <property type="entry name" value="BLL5662 PROTEIN-RELATED"/>
    <property type="match status" value="1"/>
</dbReference>
<feature type="compositionally biased region" description="Polar residues" evidence="1">
    <location>
        <begin position="133"/>
        <end position="146"/>
    </location>
</feature>
<protein>
    <submittedName>
        <fullName evidence="3">VWA domain-containing protein</fullName>
    </submittedName>
</protein>
<proteinExistence type="predicted"/>
<reference evidence="4" key="1">
    <citation type="journal article" date="2019" name="Int. J. Syst. Evol. Microbiol.">
        <title>The Global Catalogue of Microorganisms (GCM) 10K type strain sequencing project: providing services to taxonomists for standard genome sequencing and annotation.</title>
        <authorList>
            <consortium name="The Broad Institute Genomics Platform"/>
            <consortium name="The Broad Institute Genome Sequencing Center for Infectious Disease"/>
            <person name="Wu L."/>
            <person name="Ma J."/>
        </authorList>
    </citation>
    <scope>NUCLEOTIDE SEQUENCE [LARGE SCALE GENOMIC DNA]</scope>
    <source>
        <strain evidence="4">JCM 17738</strain>
    </source>
</reference>
<dbReference type="SUPFAM" id="SSF53300">
    <property type="entry name" value="vWA-like"/>
    <property type="match status" value="1"/>
</dbReference>
<accession>A0ABP8JIX5</accession>
<dbReference type="PANTHER" id="PTHR39338:SF6">
    <property type="entry name" value="BLL5662 PROTEIN"/>
    <property type="match status" value="1"/>
</dbReference>
<gene>
    <name evidence="3" type="ORF">GCM10023153_09760</name>
</gene>
<dbReference type="Pfam" id="PF05762">
    <property type="entry name" value="VWA_CoxE"/>
    <property type="match status" value="1"/>
</dbReference>
<dbReference type="CDD" id="cd00198">
    <property type="entry name" value="vWFA"/>
    <property type="match status" value="1"/>
</dbReference>
<name>A0ABP8JIX5_9MICO</name>
<evidence type="ECO:0000313" key="4">
    <source>
        <dbReference type="Proteomes" id="UP001500390"/>
    </source>
</evidence>
<dbReference type="InterPro" id="IPR036465">
    <property type="entry name" value="vWFA_dom_sf"/>
</dbReference>